<accession>A0ACC0PZF8</accession>
<protein>
    <submittedName>
        <fullName evidence="1">Uncharacterized protein</fullName>
    </submittedName>
</protein>
<evidence type="ECO:0000313" key="2">
    <source>
        <dbReference type="Proteomes" id="UP001062846"/>
    </source>
</evidence>
<proteinExistence type="predicted"/>
<name>A0ACC0PZF8_RHOML</name>
<evidence type="ECO:0000313" key="1">
    <source>
        <dbReference type="EMBL" id="KAI8570971.1"/>
    </source>
</evidence>
<dbReference type="EMBL" id="CM046388">
    <property type="protein sequence ID" value="KAI8570971.1"/>
    <property type="molecule type" value="Genomic_DNA"/>
</dbReference>
<comment type="caution">
    <text evidence="1">The sequence shown here is derived from an EMBL/GenBank/DDBJ whole genome shotgun (WGS) entry which is preliminary data.</text>
</comment>
<sequence length="1176" mass="128887">MTDQPQKTSKKILKNQEPKKASISPKGQTSSGRKSQRKGENPVRIPPSSEESPDFGNSNSWLCKNAACRAILSIEDTFCKRCSCCICHLFDDNKDPSLWLVCSSDSGTIDSCGLSCHIECALQREKVGVVDLGQLMQLDGSYCCASCGKVSGILGCWKKQLNIAKDARRVDVLCYRIFLSYRLLDGSSRFKELHEIVRDAKAKLETEVGPVNGVSAKMARGIVSRLPVAGEVLKLCSLAIDKADEWLAAVSNKNPTCRDGSLPAACRFHFEEVTSSSVVIVLIELPASSSNDIEGYKLWYCKSRDETHPKEPISVFPKAQRRILISNLQPCTEYSFRIISYADSGDFGHSEAKCFTKSVEIIHKNAGSASMNHTNGNPHFEESKTPTAIGSSSGFKVRDLGKLLQLVWAKEQGCFDGFSGMEIENIIKPVETPKEPLPSVSRGLDLNVASVPDLNEELTPPFEFSRDEEDNGCTLGPVDDATSHDIAKNCLAGSHGSGDSQNWAHGANGEVAAVDSRTESRKRAATVIEETHDCNSTLISGSPFRMANGLGCLDENFEYCVKIIRWLECEGHIQQEFRLKLLTWFSLRSTEQERRVVNTFIQTLIDDPSSLAAQLVDSFSDIVSRILLPEKFFQLSTANSSVHCRRHVRPIWAPINRSIFSAISVKAASVEGVSSVSATEATSDVLKALSQIIDPDFGTDIVSCGFVKDLHVNEATGEVLLNMAVISFMNYIYHVPTYHLNFTFQVSFRLELTTPACPVKDMVNDPQQLMYVSIGRIFFPFIDLMFLGDLLGHLSKAKLFLFLIVTMLHKSHTSTGMGIRFEQRANEVVTALPWVKEVNVTMSAQPARPVFPGLLPAGLQTISNIVAVSSCKGGVGKSTIAVNLAYTLAGMGARVGIFDADVYGPSLPTMVSPESRLLEMNAVKKTIIPTEYLGVKLVSFGFAGQGRAIMRGPMVSGVINQLLTTTEWGELDYLVIDMPPGTGDIQLTLCQVVPLTAAVIVTTPQKLAFIDVAKGVRMFSKLKVIEQFGIPHLFDLPIRPTLSASGDSGTPEVVADPQGEVAKTFQDLGVCVVQQCAKIRQQVSTAVTYDKSIKAIKVKVPDSDEEFLLHPATDEWSGEQKLQYTDVPEDIEPEEIRPMGNYAVSITWPDGFSQIAPYDQLQTMERLVDVPQPTLA</sequence>
<reference evidence="1" key="1">
    <citation type="submission" date="2022-02" db="EMBL/GenBank/DDBJ databases">
        <title>Plant Genome Project.</title>
        <authorList>
            <person name="Zhang R.-G."/>
        </authorList>
    </citation>
    <scope>NUCLEOTIDE SEQUENCE</scope>
    <source>
        <strain evidence="1">AT1</strain>
    </source>
</reference>
<organism evidence="1 2">
    <name type="scientific">Rhododendron molle</name>
    <name type="common">Chinese azalea</name>
    <name type="synonym">Azalea mollis</name>
    <dbReference type="NCBI Taxonomy" id="49168"/>
    <lineage>
        <taxon>Eukaryota</taxon>
        <taxon>Viridiplantae</taxon>
        <taxon>Streptophyta</taxon>
        <taxon>Embryophyta</taxon>
        <taxon>Tracheophyta</taxon>
        <taxon>Spermatophyta</taxon>
        <taxon>Magnoliopsida</taxon>
        <taxon>eudicotyledons</taxon>
        <taxon>Gunneridae</taxon>
        <taxon>Pentapetalae</taxon>
        <taxon>asterids</taxon>
        <taxon>Ericales</taxon>
        <taxon>Ericaceae</taxon>
        <taxon>Ericoideae</taxon>
        <taxon>Rhodoreae</taxon>
        <taxon>Rhododendron</taxon>
    </lineage>
</organism>
<gene>
    <name evidence="1" type="ORF">RHMOL_Rhmol01G0080800</name>
</gene>
<dbReference type="Proteomes" id="UP001062846">
    <property type="component" value="Chromosome 1"/>
</dbReference>
<keyword evidence="2" id="KW-1185">Reference proteome</keyword>